<accession>A0ABZ0VBZ0</accession>
<reference evidence="1 2" key="1">
    <citation type="submission" date="2023-06" db="EMBL/GenBank/DDBJ databases">
        <title>Rock-solubilizing bacteria, Microbacterium invictum, promotes re-establishment of vegetation in rocky wasteland by accelerating rock bio-weathering and reshaping soil bacterial community.</title>
        <authorList>
            <person name="Liu C."/>
        </authorList>
    </citation>
    <scope>NUCLEOTIDE SEQUENCE [LARGE SCALE GENOMIC DNA]</scope>
    <source>
        <strain evidence="1 2">X-18</strain>
    </source>
</reference>
<protein>
    <submittedName>
        <fullName evidence="1">Uncharacterized protein</fullName>
    </submittedName>
</protein>
<dbReference type="EMBL" id="CP139779">
    <property type="protein sequence ID" value="WQB71138.1"/>
    <property type="molecule type" value="Genomic_DNA"/>
</dbReference>
<evidence type="ECO:0000313" key="1">
    <source>
        <dbReference type="EMBL" id="WQB71138.1"/>
    </source>
</evidence>
<sequence length="77" mass="8681">MNHRGRSPGAGVVWSRVEDGFHVGSRNGALLGYIIRERDRRFTAYDMRSRPIGKYPDLTEAMHALVAVTLGIGQQRR</sequence>
<evidence type="ECO:0000313" key="2">
    <source>
        <dbReference type="Proteomes" id="UP001324533"/>
    </source>
</evidence>
<dbReference type="RefSeq" id="WP_322411256.1">
    <property type="nucleotide sequence ID" value="NZ_CP139779.1"/>
</dbReference>
<dbReference type="Proteomes" id="UP001324533">
    <property type="component" value="Chromosome"/>
</dbReference>
<gene>
    <name evidence="1" type="ORF">T9R20_04000</name>
</gene>
<name>A0ABZ0VBZ0_9MICO</name>
<proteinExistence type="predicted"/>
<organism evidence="1 2">
    <name type="scientific">Microbacterium invictum</name>
    <dbReference type="NCBI Taxonomy" id="515415"/>
    <lineage>
        <taxon>Bacteria</taxon>
        <taxon>Bacillati</taxon>
        <taxon>Actinomycetota</taxon>
        <taxon>Actinomycetes</taxon>
        <taxon>Micrococcales</taxon>
        <taxon>Microbacteriaceae</taxon>
        <taxon>Microbacterium</taxon>
    </lineage>
</organism>
<keyword evidence="2" id="KW-1185">Reference proteome</keyword>